<keyword evidence="6" id="KW-1185">Reference proteome</keyword>
<dbReference type="PRINTS" id="PR00598">
    <property type="entry name" value="HTHMARR"/>
</dbReference>
<dbReference type="SUPFAM" id="SSF46785">
    <property type="entry name" value="Winged helix' DNA-binding domain"/>
    <property type="match status" value="1"/>
</dbReference>
<evidence type="ECO:0000259" key="4">
    <source>
        <dbReference type="PROSITE" id="PS50995"/>
    </source>
</evidence>
<evidence type="ECO:0000256" key="1">
    <source>
        <dbReference type="ARBA" id="ARBA00023015"/>
    </source>
</evidence>
<dbReference type="PROSITE" id="PS01117">
    <property type="entry name" value="HTH_MARR_1"/>
    <property type="match status" value="1"/>
</dbReference>
<gene>
    <name evidence="5" type="ORF">NRP21_14515</name>
</gene>
<dbReference type="InterPro" id="IPR000835">
    <property type="entry name" value="HTH_MarR-typ"/>
</dbReference>
<keyword evidence="2" id="KW-0238">DNA-binding</keyword>
<organism evidence="5 6">
    <name type="scientific">Roseomonas populi</name>
    <dbReference type="NCBI Taxonomy" id="3121582"/>
    <lineage>
        <taxon>Bacteria</taxon>
        <taxon>Pseudomonadati</taxon>
        <taxon>Pseudomonadota</taxon>
        <taxon>Alphaproteobacteria</taxon>
        <taxon>Acetobacterales</taxon>
        <taxon>Roseomonadaceae</taxon>
        <taxon>Roseomonas</taxon>
    </lineage>
</organism>
<feature type="domain" description="HTH marR-type" evidence="4">
    <location>
        <begin position="17"/>
        <end position="146"/>
    </location>
</feature>
<dbReference type="Gene3D" id="1.10.10.10">
    <property type="entry name" value="Winged helix-like DNA-binding domain superfamily/Winged helix DNA-binding domain"/>
    <property type="match status" value="1"/>
</dbReference>
<dbReference type="InterPro" id="IPR036388">
    <property type="entry name" value="WH-like_DNA-bd_sf"/>
</dbReference>
<sequence>MRDSEDDGPMQEIYGMPGHLIRRAQQISGAIFAEEVGEFDLTSVQFSALFAIRAYPGVDATRLSALIAFDRSTLGGVLERLEAKGWIAREPAPEDRRAKRLRLTRAGMDLLRKVEAPVRRVQERLLAPLSPADRATFLRLVAQLADLHNEVTPAPIRRAMAG</sequence>
<comment type="caution">
    <text evidence="5">The sequence shown here is derived from an EMBL/GenBank/DDBJ whole genome shotgun (WGS) entry which is preliminary data.</text>
</comment>
<dbReference type="Proteomes" id="UP001524642">
    <property type="component" value="Unassembled WGS sequence"/>
</dbReference>
<dbReference type="PANTHER" id="PTHR33164:SF95">
    <property type="entry name" value="TRANSCRIPTIONAL REGULATOR"/>
    <property type="match status" value="1"/>
</dbReference>
<proteinExistence type="predicted"/>
<evidence type="ECO:0000256" key="3">
    <source>
        <dbReference type="ARBA" id="ARBA00023163"/>
    </source>
</evidence>
<dbReference type="InterPro" id="IPR039422">
    <property type="entry name" value="MarR/SlyA-like"/>
</dbReference>
<dbReference type="SMART" id="SM00347">
    <property type="entry name" value="HTH_MARR"/>
    <property type="match status" value="1"/>
</dbReference>
<evidence type="ECO:0000313" key="5">
    <source>
        <dbReference type="EMBL" id="MCR0983266.1"/>
    </source>
</evidence>
<name>A0ABT1X668_9PROT</name>
<keyword evidence="1" id="KW-0805">Transcription regulation</keyword>
<dbReference type="Pfam" id="PF01047">
    <property type="entry name" value="MarR"/>
    <property type="match status" value="1"/>
</dbReference>
<dbReference type="EMBL" id="JANJOU010000010">
    <property type="protein sequence ID" value="MCR0983266.1"/>
    <property type="molecule type" value="Genomic_DNA"/>
</dbReference>
<keyword evidence="3" id="KW-0804">Transcription</keyword>
<evidence type="ECO:0000313" key="6">
    <source>
        <dbReference type="Proteomes" id="UP001524642"/>
    </source>
</evidence>
<dbReference type="PANTHER" id="PTHR33164">
    <property type="entry name" value="TRANSCRIPTIONAL REGULATOR, MARR FAMILY"/>
    <property type="match status" value="1"/>
</dbReference>
<accession>A0ABT1X668</accession>
<dbReference type="RefSeq" id="WP_257716930.1">
    <property type="nucleotide sequence ID" value="NZ_JANJOU010000010.1"/>
</dbReference>
<reference evidence="5 6" key="1">
    <citation type="submission" date="2022-06" db="EMBL/GenBank/DDBJ databases">
        <title>Roseomonas CN29.</title>
        <authorList>
            <person name="Cheng Y."/>
            <person name="He X."/>
        </authorList>
    </citation>
    <scope>NUCLEOTIDE SEQUENCE [LARGE SCALE GENOMIC DNA]</scope>
    <source>
        <strain evidence="5 6">CN29</strain>
    </source>
</reference>
<dbReference type="InterPro" id="IPR036390">
    <property type="entry name" value="WH_DNA-bd_sf"/>
</dbReference>
<dbReference type="InterPro" id="IPR023187">
    <property type="entry name" value="Tscrpt_reg_MarR-type_CS"/>
</dbReference>
<evidence type="ECO:0000256" key="2">
    <source>
        <dbReference type="ARBA" id="ARBA00023125"/>
    </source>
</evidence>
<protein>
    <submittedName>
        <fullName evidence="5">MarR family transcriptional regulator</fullName>
    </submittedName>
</protein>
<dbReference type="PROSITE" id="PS50995">
    <property type="entry name" value="HTH_MARR_2"/>
    <property type="match status" value="1"/>
</dbReference>